<reference evidence="1 3" key="1">
    <citation type="submission" date="2018-06" db="EMBL/GenBank/DDBJ databases">
        <authorList>
            <consortium name="Pathogen Informatics"/>
            <person name="Doyle S."/>
        </authorList>
    </citation>
    <scope>NUCLEOTIDE SEQUENCE [LARGE SCALE GENOMIC DNA]</scope>
    <source>
        <strain evidence="1 3">NCTC11159</strain>
    </source>
</reference>
<proteinExistence type="predicted"/>
<sequence>MYLPDPRLYARVNAQNPIIRLLMSLLTESSSALVSQKREELTRLLADTLAINDHAGLNAAMTQAPSLDAYLELWSLLRAAVETAPKDAEQYAIPFAIPVILVAGFKGTTELAGQLKDVDAVQALLKQHEVIAPDADVWLSAKLVHAETLAGVNPSQLCQWRDQLQYASGGLPIDLNTSPMPLKDEAVFLRYLVGVAMQKKDAAPAIKLGGNLGAWGMQLANLIGEQLKTNGVTLFPIPRTPMPWLTAGEAGRETQLETRLQLMTSNALRSIRSKGRTPVICIAAHENAEIRITFSTIEDAERWEGFVWPLSAWDHVEKIHQYAVELFRECMVTDIRIIENVQPDMDNDQLPFFVTAHIKAVVQH</sequence>
<dbReference type="Proteomes" id="UP000255108">
    <property type="component" value="Unassembled WGS sequence"/>
</dbReference>
<dbReference type="EMBL" id="UGHR01000001">
    <property type="protein sequence ID" value="STQ91896.1"/>
    <property type="molecule type" value="Genomic_DNA"/>
</dbReference>
<evidence type="ECO:0000313" key="4">
    <source>
        <dbReference type="Proteomes" id="UP000295794"/>
    </source>
</evidence>
<dbReference type="EMBL" id="SMBT01000019">
    <property type="protein sequence ID" value="TCU81789.1"/>
    <property type="molecule type" value="Genomic_DNA"/>
</dbReference>
<evidence type="ECO:0000313" key="1">
    <source>
        <dbReference type="EMBL" id="STQ91896.1"/>
    </source>
</evidence>
<accession>A0A377Q9D3</accession>
<dbReference type="Proteomes" id="UP000295794">
    <property type="component" value="Unassembled WGS sequence"/>
</dbReference>
<name>A0A377Q9D3_9NEIS</name>
<reference evidence="2 4" key="2">
    <citation type="submission" date="2019-03" db="EMBL/GenBank/DDBJ databases">
        <title>Genomic Encyclopedia of Type Strains, Phase IV (KMG-IV): sequencing the most valuable type-strain genomes for metagenomic binning, comparative biology and taxonomic classification.</title>
        <authorList>
            <person name="Goeker M."/>
        </authorList>
    </citation>
    <scope>NUCLEOTIDE SEQUENCE [LARGE SCALE GENOMIC DNA]</scope>
    <source>
        <strain evidence="2 4">DSM 3764</strain>
    </source>
</reference>
<organism evidence="1 3">
    <name type="scientific">Iodobacter fluviatilis</name>
    <dbReference type="NCBI Taxonomy" id="537"/>
    <lineage>
        <taxon>Bacteria</taxon>
        <taxon>Pseudomonadati</taxon>
        <taxon>Pseudomonadota</taxon>
        <taxon>Betaproteobacteria</taxon>
        <taxon>Neisseriales</taxon>
        <taxon>Chitinibacteraceae</taxon>
        <taxon>Iodobacter</taxon>
    </lineage>
</organism>
<evidence type="ECO:0000313" key="3">
    <source>
        <dbReference type="Proteomes" id="UP000255108"/>
    </source>
</evidence>
<dbReference type="AlphaFoldDB" id="A0A377Q9D3"/>
<gene>
    <name evidence="2" type="ORF">EV682_11946</name>
    <name evidence="1" type="ORF">NCTC11159_02979</name>
</gene>
<protein>
    <submittedName>
        <fullName evidence="1">Uncharacterized protein</fullName>
    </submittedName>
</protein>
<keyword evidence="4" id="KW-1185">Reference proteome</keyword>
<dbReference type="OrthoDB" id="9127182at2"/>
<evidence type="ECO:0000313" key="2">
    <source>
        <dbReference type="EMBL" id="TCU81789.1"/>
    </source>
</evidence>
<dbReference type="RefSeq" id="WP_115228092.1">
    <property type="nucleotide sequence ID" value="NZ_CAWOLO010000019.1"/>
</dbReference>